<reference evidence="2" key="1">
    <citation type="journal article" date="2023" name="Mol. Phylogenet. Evol.">
        <title>Genome-scale phylogeny and comparative genomics of the fungal order Sordariales.</title>
        <authorList>
            <person name="Hensen N."/>
            <person name="Bonometti L."/>
            <person name="Westerberg I."/>
            <person name="Brannstrom I.O."/>
            <person name="Guillou S."/>
            <person name="Cros-Aarteil S."/>
            <person name="Calhoun S."/>
            <person name="Haridas S."/>
            <person name="Kuo A."/>
            <person name="Mondo S."/>
            <person name="Pangilinan J."/>
            <person name="Riley R."/>
            <person name="LaButti K."/>
            <person name="Andreopoulos B."/>
            <person name="Lipzen A."/>
            <person name="Chen C."/>
            <person name="Yan M."/>
            <person name="Daum C."/>
            <person name="Ng V."/>
            <person name="Clum A."/>
            <person name="Steindorff A."/>
            <person name="Ohm R.A."/>
            <person name="Martin F."/>
            <person name="Silar P."/>
            <person name="Natvig D.O."/>
            <person name="Lalanne C."/>
            <person name="Gautier V."/>
            <person name="Ament-Velasquez S.L."/>
            <person name="Kruys A."/>
            <person name="Hutchinson M.I."/>
            <person name="Powell A.J."/>
            <person name="Barry K."/>
            <person name="Miller A.N."/>
            <person name="Grigoriev I.V."/>
            <person name="Debuchy R."/>
            <person name="Gladieux P."/>
            <person name="Hiltunen Thoren M."/>
            <person name="Johannesson H."/>
        </authorList>
    </citation>
    <scope>NUCLEOTIDE SEQUENCE</scope>
    <source>
        <strain evidence="2">CBS 232.78</strain>
    </source>
</reference>
<feature type="region of interest" description="Disordered" evidence="1">
    <location>
        <begin position="79"/>
        <end position="138"/>
    </location>
</feature>
<evidence type="ECO:0000256" key="1">
    <source>
        <dbReference type="SAM" id="MobiDB-lite"/>
    </source>
</evidence>
<evidence type="ECO:0000313" key="2">
    <source>
        <dbReference type="EMBL" id="KAK3384940.1"/>
    </source>
</evidence>
<dbReference type="Proteomes" id="UP001285441">
    <property type="component" value="Unassembled WGS sequence"/>
</dbReference>
<evidence type="ECO:0000313" key="3">
    <source>
        <dbReference type="Proteomes" id="UP001285441"/>
    </source>
</evidence>
<organism evidence="2 3">
    <name type="scientific">Podospora didyma</name>
    <dbReference type="NCBI Taxonomy" id="330526"/>
    <lineage>
        <taxon>Eukaryota</taxon>
        <taxon>Fungi</taxon>
        <taxon>Dikarya</taxon>
        <taxon>Ascomycota</taxon>
        <taxon>Pezizomycotina</taxon>
        <taxon>Sordariomycetes</taxon>
        <taxon>Sordariomycetidae</taxon>
        <taxon>Sordariales</taxon>
        <taxon>Podosporaceae</taxon>
        <taxon>Podospora</taxon>
    </lineage>
</organism>
<feature type="non-terminal residue" evidence="2">
    <location>
        <position position="209"/>
    </location>
</feature>
<protein>
    <recommendedName>
        <fullName evidence="4">FAR1 domain-containing protein</fullName>
    </recommendedName>
</protein>
<dbReference type="AlphaFoldDB" id="A0AAE0TZ97"/>
<sequence length="209" mass="22750">MARIPRAVAPKRMRMAAVMPANAARSRRLRAPRGRSAPAGDSSDSSDSSNSSQSGDFLDIDVIAPTVYDLTEAEHIPQELQNHQHRHPRPITINSSDLEGSDNDLERSPSIRGGIDSDDEGGVTSDDEDIPNPCDGISAPTIADLQNKISDWAKEKGFAVIRAHGKKDKKSGQYKRYHLVCDRAGKPRCSTKSAGLRETSSRKCGCAWK</sequence>
<feature type="compositionally biased region" description="Low complexity" evidence="1">
    <location>
        <begin position="34"/>
        <end position="56"/>
    </location>
</feature>
<evidence type="ECO:0008006" key="4">
    <source>
        <dbReference type="Google" id="ProtNLM"/>
    </source>
</evidence>
<proteinExistence type="predicted"/>
<accession>A0AAE0TZ97</accession>
<feature type="compositionally biased region" description="Acidic residues" evidence="1">
    <location>
        <begin position="116"/>
        <end position="130"/>
    </location>
</feature>
<dbReference type="EMBL" id="JAULSW010000004">
    <property type="protein sequence ID" value="KAK3384940.1"/>
    <property type="molecule type" value="Genomic_DNA"/>
</dbReference>
<gene>
    <name evidence="2" type="ORF">B0H63DRAFT_509886</name>
</gene>
<keyword evidence="3" id="KW-1185">Reference proteome</keyword>
<reference evidence="2" key="2">
    <citation type="submission" date="2023-06" db="EMBL/GenBank/DDBJ databases">
        <authorList>
            <consortium name="Lawrence Berkeley National Laboratory"/>
            <person name="Haridas S."/>
            <person name="Hensen N."/>
            <person name="Bonometti L."/>
            <person name="Westerberg I."/>
            <person name="Brannstrom I.O."/>
            <person name="Guillou S."/>
            <person name="Cros-Aarteil S."/>
            <person name="Calhoun S."/>
            <person name="Kuo A."/>
            <person name="Mondo S."/>
            <person name="Pangilinan J."/>
            <person name="Riley R."/>
            <person name="LaButti K."/>
            <person name="Andreopoulos B."/>
            <person name="Lipzen A."/>
            <person name="Chen C."/>
            <person name="Yanf M."/>
            <person name="Daum C."/>
            <person name="Ng V."/>
            <person name="Clum A."/>
            <person name="Steindorff A."/>
            <person name="Ohm R."/>
            <person name="Martin F."/>
            <person name="Silar P."/>
            <person name="Natvig D."/>
            <person name="Lalanne C."/>
            <person name="Gautier V."/>
            <person name="Ament-velasquez S.L."/>
            <person name="Kruys A."/>
            <person name="Hutchinson M.I."/>
            <person name="Powell A.J."/>
            <person name="Barry K."/>
            <person name="Miller A.N."/>
            <person name="Grigoriev I.V."/>
            <person name="Debuchy R."/>
            <person name="Gladieux P."/>
            <person name="Thoren M.H."/>
            <person name="Johannesson H."/>
        </authorList>
    </citation>
    <scope>NUCLEOTIDE SEQUENCE</scope>
    <source>
        <strain evidence="2">CBS 232.78</strain>
    </source>
</reference>
<name>A0AAE0TZ97_9PEZI</name>
<comment type="caution">
    <text evidence="2">The sequence shown here is derived from an EMBL/GenBank/DDBJ whole genome shotgun (WGS) entry which is preliminary data.</text>
</comment>
<feature type="region of interest" description="Disordered" evidence="1">
    <location>
        <begin position="1"/>
        <end position="58"/>
    </location>
</feature>